<reference evidence="12" key="1">
    <citation type="journal article" date="2013" name="Extremophiles">
        <title>Proteinivorax tanatarense gen. nov., sp. nov., an anaerobic, haloalkaliphilic, proteolytic bacterium isolated from a decaying algal bloom, and proposal of Proteinivoraceae fam. nov.</title>
        <authorList>
            <person name="Kevbrin V."/>
            <person name="Boltyanskaya Y."/>
            <person name="Zhilina T."/>
            <person name="Kolganova T."/>
            <person name="Lavrentjeva E."/>
            <person name="Kuznetsov B."/>
        </authorList>
    </citation>
    <scope>NUCLEOTIDE SEQUENCE</scope>
    <source>
        <strain evidence="12">Z-910T</strain>
    </source>
</reference>
<dbReference type="NCBIfam" id="TIGR00163">
    <property type="entry name" value="PS_decarb"/>
    <property type="match status" value="1"/>
</dbReference>
<keyword evidence="2 11" id="KW-0444">Lipid biosynthesis</keyword>
<dbReference type="PANTHER" id="PTHR10067">
    <property type="entry name" value="PHOSPHATIDYLSERINE DECARBOXYLASE"/>
    <property type="match status" value="1"/>
</dbReference>
<dbReference type="EC" id="4.1.1.65" evidence="11"/>
<keyword evidence="10 11" id="KW-0670">Pyruvate</keyword>
<evidence type="ECO:0000256" key="3">
    <source>
        <dbReference type="ARBA" id="ARBA00022793"/>
    </source>
</evidence>
<keyword evidence="8 11" id="KW-0456">Lyase</keyword>
<comment type="pathway">
    <text evidence="1">Lipid metabolism.</text>
</comment>
<name>A0AAU7VIR6_9FIRM</name>
<keyword evidence="9 11" id="KW-1208">Phospholipid metabolism</keyword>
<dbReference type="GO" id="GO:0005886">
    <property type="term" value="C:plasma membrane"/>
    <property type="evidence" value="ECO:0007669"/>
    <property type="project" value="UniProtKB-SubCell"/>
</dbReference>
<feature type="chain" id="PRO_5043065905" description="Phosphatidylserine decarboxylase beta chain" evidence="11">
    <location>
        <begin position="1"/>
        <end position="256"/>
    </location>
</feature>
<feature type="chain" id="PRO_5043065906" description="Phosphatidylserine decarboxylase alpha chain" evidence="11">
    <location>
        <begin position="257"/>
        <end position="296"/>
    </location>
</feature>
<organism evidence="12">
    <name type="scientific">Proteinivorax tanatarense</name>
    <dbReference type="NCBI Taxonomy" id="1260629"/>
    <lineage>
        <taxon>Bacteria</taxon>
        <taxon>Bacillati</taxon>
        <taxon>Bacillota</taxon>
        <taxon>Clostridia</taxon>
        <taxon>Eubacteriales</taxon>
        <taxon>Proteinivoracaceae</taxon>
        <taxon>Proteinivorax</taxon>
    </lineage>
</organism>
<comment type="similarity">
    <text evidence="11">Belongs to the phosphatidylserine decarboxylase family. PSD-B subfamily. Prokaryotic type II sub-subfamily.</text>
</comment>
<dbReference type="InterPro" id="IPR033177">
    <property type="entry name" value="PSD-B"/>
</dbReference>
<evidence type="ECO:0000256" key="10">
    <source>
        <dbReference type="ARBA" id="ARBA00023317"/>
    </source>
</evidence>
<dbReference type="RefSeq" id="WP_350342744.1">
    <property type="nucleotide sequence ID" value="NZ_CP158367.1"/>
</dbReference>
<comment type="subunit">
    <text evidence="11">Heterodimer of a large membrane-associated beta subunit and a small pyruvoyl-containing alpha subunit.</text>
</comment>
<keyword evidence="5 11" id="KW-0472">Membrane</keyword>
<keyword evidence="7 11" id="KW-0594">Phospholipid biosynthesis</keyword>
<feature type="active site" description="Charge relay system; for autoendoproteolytic cleavage activity" evidence="11">
    <location>
        <position position="257"/>
    </location>
</feature>
<dbReference type="EMBL" id="CP158367">
    <property type="protein sequence ID" value="XBX73983.1"/>
    <property type="molecule type" value="Genomic_DNA"/>
</dbReference>
<dbReference type="AlphaFoldDB" id="A0AAU7VIR6"/>
<feature type="active site" description="Schiff-base intermediate with substrate; via pyruvic acid; for decarboxylase activity" evidence="11">
    <location>
        <position position="257"/>
    </location>
</feature>
<gene>
    <name evidence="11" type="primary">psd</name>
    <name evidence="12" type="ORF">PRVXT_002002</name>
</gene>
<dbReference type="InterPro" id="IPR033179">
    <property type="entry name" value="PSD_type2_pro"/>
</dbReference>
<evidence type="ECO:0000256" key="6">
    <source>
        <dbReference type="ARBA" id="ARBA00023145"/>
    </source>
</evidence>
<feature type="modified residue" description="Pyruvic acid (Ser); by autocatalysis" evidence="11">
    <location>
        <position position="257"/>
    </location>
</feature>
<protein>
    <recommendedName>
        <fullName evidence="11">Phosphatidylserine decarboxylase proenzyme</fullName>
        <ecNumber evidence="11">4.1.1.65</ecNumber>
    </recommendedName>
    <component>
        <recommendedName>
            <fullName evidence="11">Phosphatidylserine decarboxylase alpha chain</fullName>
        </recommendedName>
    </component>
    <component>
        <recommendedName>
            <fullName evidence="11">Phosphatidylserine decarboxylase beta chain</fullName>
        </recommendedName>
    </component>
</protein>
<keyword evidence="11" id="KW-1003">Cell membrane</keyword>
<dbReference type="HAMAP" id="MF_00663">
    <property type="entry name" value="PS_decarb_PSD_B_type2"/>
    <property type="match status" value="1"/>
</dbReference>
<evidence type="ECO:0000256" key="11">
    <source>
        <dbReference type="HAMAP-Rule" id="MF_00663"/>
    </source>
</evidence>
<comment type="PTM">
    <text evidence="11">Is synthesized initially as an inactive proenzyme. Formation of the active enzyme involves a self-maturation process in which the active site pyruvoyl group is generated from an internal serine residue via an autocatalytic post-translational modification. Two non-identical subunits are generated from the proenzyme in this reaction, and the pyruvate is formed at the N-terminus of the alpha chain, which is derived from the carboxyl end of the proenzyme. The autoendoproteolytic cleavage occurs by a canonical serine protease mechanism, in which the side chain hydroxyl group of the serine supplies its oxygen atom to form the C-terminus of the beta chain, while the remainder of the serine residue undergoes an oxidative deamination to produce ammonia and the pyruvoyl prosthetic group on the alpha chain. During this reaction, the Ser that is part of the protease active site of the proenzyme becomes the pyruvoyl prosthetic group, which constitutes an essential element of the active site of the mature decarboxylase.</text>
</comment>
<comment type="function">
    <text evidence="11">Catalyzes the formation of phosphatidylethanolamine (PtdEtn) from phosphatidylserine (PtdSer).</text>
</comment>
<comment type="subcellular location">
    <subcellularLocation>
        <location evidence="11">Cell membrane</location>
        <topology evidence="11">Peripheral membrane protein</topology>
    </subcellularLocation>
</comment>
<proteinExistence type="inferred from homology"/>
<evidence type="ECO:0000256" key="4">
    <source>
        <dbReference type="ARBA" id="ARBA00023098"/>
    </source>
</evidence>
<sequence>MDIFYIDRITKEKKVEKIPSTKMLNWLYYSRPGTKTLDIVVKRKWASSFYGLMQSLPISKFKISKFVNQYGIDLSESLNSDPRDYKSFNHFFTRRLTPNARPICQQKNNLISPVDGKVMAYTNIDVNRIIQIKGFYFTLEELINDDKKADLYNQGTCLVFRLAPADYHRFHFFDWGEVTSCHKIKGSYYSVNPLALKRVSNLYCKNKREVTYFASDNFDETVMVEVGATCVGSIVQTFKNNKVSRGEEKGYFKFGGSTVILFFKKGKLVVDKDILRNSSRHLETSVRLGEKIGAKI</sequence>
<evidence type="ECO:0000256" key="7">
    <source>
        <dbReference type="ARBA" id="ARBA00023209"/>
    </source>
</evidence>
<feature type="active site" description="Charge relay system; for autoendoproteolytic cleavage activity" evidence="11">
    <location>
        <position position="115"/>
    </location>
</feature>
<dbReference type="NCBIfam" id="NF001941">
    <property type="entry name" value="PRK00723.1"/>
    <property type="match status" value="1"/>
</dbReference>
<dbReference type="PANTHER" id="PTHR10067:SF17">
    <property type="entry name" value="PHOSPHATIDYLSERINE DECARBOXYLASE PROENZYME 2"/>
    <property type="match status" value="1"/>
</dbReference>
<comment type="cofactor">
    <cofactor evidence="11">
        <name>pyruvate</name>
        <dbReference type="ChEBI" id="CHEBI:15361"/>
    </cofactor>
    <text evidence="11">Binds 1 pyruvoyl group covalently per subunit.</text>
</comment>
<dbReference type="Pfam" id="PF02666">
    <property type="entry name" value="PS_Dcarbxylase"/>
    <property type="match status" value="1"/>
</dbReference>
<keyword evidence="4 11" id="KW-0443">Lipid metabolism</keyword>
<feature type="active site" description="Charge relay system; for autoendoproteolytic cleavage activity" evidence="11">
    <location>
        <position position="171"/>
    </location>
</feature>
<evidence type="ECO:0000256" key="1">
    <source>
        <dbReference type="ARBA" id="ARBA00005189"/>
    </source>
</evidence>
<dbReference type="GO" id="GO:0006646">
    <property type="term" value="P:phosphatidylethanolamine biosynthetic process"/>
    <property type="evidence" value="ECO:0007669"/>
    <property type="project" value="UniProtKB-UniRule"/>
</dbReference>
<evidence type="ECO:0000313" key="12">
    <source>
        <dbReference type="EMBL" id="XBX73983.1"/>
    </source>
</evidence>
<evidence type="ECO:0000256" key="8">
    <source>
        <dbReference type="ARBA" id="ARBA00023239"/>
    </source>
</evidence>
<dbReference type="GO" id="GO:0004609">
    <property type="term" value="F:phosphatidylserine decarboxylase activity"/>
    <property type="evidence" value="ECO:0007669"/>
    <property type="project" value="UniProtKB-UniRule"/>
</dbReference>
<keyword evidence="3 11" id="KW-0210">Decarboxylase</keyword>
<comment type="pathway">
    <text evidence="11">Phospholipid metabolism; phosphatidylethanolamine biosynthesis; phosphatidylethanolamine from CDP-diacylglycerol: step 2/2.</text>
</comment>
<evidence type="ECO:0000256" key="9">
    <source>
        <dbReference type="ARBA" id="ARBA00023264"/>
    </source>
</evidence>
<comment type="catalytic activity">
    <reaction evidence="11">
        <text>a 1,2-diacyl-sn-glycero-3-phospho-L-serine + H(+) = a 1,2-diacyl-sn-glycero-3-phosphoethanolamine + CO2</text>
        <dbReference type="Rhea" id="RHEA:20828"/>
        <dbReference type="ChEBI" id="CHEBI:15378"/>
        <dbReference type="ChEBI" id="CHEBI:16526"/>
        <dbReference type="ChEBI" id="CHEBI:57262"/>
        <dbReference type="ChEBI" id="CHEBI:64612"/>
        <dbReference type="EC" id="4.1.1.65"/>
    </reaction>
</comment>
<accession>A0AAU7VIR6</accession>
<feature type="site" description="Cleavage (non-hydrolytic); by autocatalysis" evidence="11">
    <location>
        <begin position="256"/>
        <end position="257"/>
    </location>
</feature>
<dbReference type="InterPro" id="IPR003817">
    <property type="entry name" value="PS_Dcarbxylase"/>
</dbReference>
<keyword evidence="6 11" id="KW-0865">Zymogen</keyword>
<reference evidence="12" key="2">
    <citation type="submission" date="2024-06" db="EMBL/GenBank/DDBJ databases">
        <authorList>
            <person name="Petrova K.O."/>
            <person name="Toshchakov S.V."/>
            <person name="Boltjanskaja Y.V."/>
            <person name="Kevbrin V."/>
        </authorList>
    </citation>
    <scope>NUCLEOTIDE SEQUENCE</scope>
    <source>
        <strain evidence="12">Z-910T</strain>
    </source>
</reference>
<evidence type="ECO:0000256" key="5">
    <source>
        <dbReference type="ARBA" id="ARBA00023136"/>
    </source>
</evidence>
<evidence type="ECO:0000256" key="2">
    <source>
        <dbReference type="ARBA" id="ARBA00022516"/>
    </source>
</evidence>